<comment type="caution">
    <text evidence="1">The sequence shown here is derived from an EMBL/GenBank/DDBJ whole genome shotgun (WGS) entry which is preliminary data.</text>
</comment>
<evidence type="ECO:0000313" key="1">
    <source>
        <dbReference type="EMBL" id="GAF68157.1"/>
    </source>
</evidence>
<accession>X0RWP2</accession>
<dbReference type="EMBL" id="BARS01007671">
    <property type="protein sequence ID" value="GAF68157.1"/>
    <property type="molecule type" value="Genomic_DNA"/>
</dbReference>
<gene>
    <name evidence="1" type="ORF">S01H1_14726</name>
</gene>
<protein>
    <submittedName>
        <fullName evidence="1">Uncharacterized protein</fullName>
    </submittedName>
</protein>
<organism evidence="1">
    <name type="scientific">marine sediment metagenome</name>
    <dbReference type="NCBI Taxonomy" id="412755"/>
    <lineage>
        <taxon>unclassified sequences</taxon>
        <taxon>metagenomes</taxon>
        <taxon>ecological metagenomes</taxon>
    </lineage>
</organism>
<name>X0RWP2_9ZZZZ</name>
<reference evidence="1" key="1">
    <citation type="journal article" date="2014" name="Front. Microbiol.">
        <title>High frequency of phylogenetically diverse reductive dehalogenase-homologous genes in deep subseafloor sedimentary metagenomes.</title>
        <authorList>
            <person name="Kawai M."/>
            <person name="Futagami T."/>
            <person name="Toyoda A."/>
            <person name="Takaki Y."/>
            <person name="Nishi S."/>
            <person name="Hori S."/>
            <person name="Arai W."/>
            <person name="Tsubouchi T."/>
            <person name="Morono Y."/>
            <person name="Uchiyama I."/>
            <person name="Ito T."/>
            <person name="Fujiyama A."/>
            <person name="Inagaki F."/>
            <person name="Takami H."/>
        </authorList>
    </citation>
    <scope>NUCLEOTIDE SEQUENCE</scope>
    <source>
        <strain evidence="1">Expedition CK06-06</strain>
    </source>
</reference>
<proteinExistence type="predicted"/>
<feature type="non-terminal residue" evidence="1">
    <location>
        <position position="1"/>
    </location>
</feature>
<sequence>DLVLSCSQGEELARLYKWAAEEHRKKLLSERVESAAQ</sequence>
<dbReference type="AlphaFoldDB" id="X0RWP2"/>